<name>A0A444L7S3_METS7</name>
<feature type="transmembrane region" description="Helical" evidence="6">
    <location>
        <begin position="38"/>
        <end position="55"/>
    </location>
</feature>
<evidence type="ECO:0000256" key="5">
    <source>
        <dbReference type="ARBA" id="ARBA00023136"/>
    </source>
</evidence>
<evidence type="ECO:0000259" key="7">
    <source>
        <dbReference type="Pfam" id="PF00482"/>
    </source>
</evidence>
<evidence type="ECO:0000256" key="1">
    <source>
        <dbReference type="ARBA" id="ARBA00004651"/>
    </source>
</evidence>
<keyword evidence="4 6" id="KW-1133">Transmembrane helix</keyword>
<accession>A0A444L7S3</accession>
<evidence type="ECO:0000256" key="4">
    <source>
        <dbReference type="ARBA" id="ARBA00022989"/>
    </source>
</evidence>
<proteinExistence type="predicted"/>
<keyword evidence="3 6" id="KW-0812">Transmembrane</keyword>
<feature type="transmembrane region" description="Helical" evidence="6">
    <location>
        <begin position="275"/>
        <end position="293"/>
    </location>
</feature>
<feature type="transmembrane region" description="Helical" evidence="6">
    <location>
        <begin position="250"/>
        <end position="269"/>
    </location>
</feature>
<evidence type="ECO:0000313" key="8">
    <source>
        <dbReference type="EMBL" id="RWX73598.1"/>
    </source>
</evidence>
<dbReference type="PANTHER" id="PTHR35402:SF1">
    <property type="entry name" value="TYPE II SECRETION SYSTEM PROTEIN GSPF DOMAIN-CONTAINING PROTEIN"/>
    <property type="match status" value="1"/>
</dbReference>
<comment type="caution">
    <text evidence="8">The sequence shown here is derived from an EMBL/GenBank/DDBJ whole genome shotgun (WGS) entry which is preliminary data.</text>
</comment>
<protein>
    <submittedName>
        <fullName evidence="8">Type II secretion system F family protein</fullName>
    </submittedName>
</protein>
<feature type="transmembrane region" description="Helical" evidence="6">
    <location>
        <begin position="218"/>
        <end position="238"/>
    </location>
</feature>
<feature type="transmembrane region" description="Helical" evidence="6">
    <location>
        <begin position="184"/>
        <end position="206"/>
    </location>
</feature>
<dbReference type="AlphaFoldDB" id="A0A444L7S3"/>
<evidence type="ECO:0000313" key="9">
    <source>
        <dbReference type="Proteomes" id="UP000288215"/>
    </source>
</evidence>
<reference evidence="8 9" key="1">
    <citation type="submission" date="2018-12" db="EMBL/GenBank/DDBJ databases">
        <title>The complete genome of the methanogenic archaea of the candidate phylum Verstraetearchaeota, obtained from the metagenome of underground thermal water.</title>
        <authorList>
            <person name="Kadnikov V.V."/>
            <person name="Mardanov A.V."/>
            <person name="Beletsky A.V."/>
            <person name="Karnachuk O.V."/>
            <person name="Ravin N.V."/>
        </authorList>
    </citation>
    <scope>NUCLEOTIDE SEQUENCE [LARGE SCALE GENOMIC DNA]</scope>
    <source>
        <strain evidence="8">Ch88</strain>
    </source>
</reference>
<evidence type="ECO:0000256" key="3">
    <source>
        <dbReference type="ARBA" id="ARBA00022692"/>
    </source>
</evidence>
<feature type="transmembrane region" description="Helical" evidence="6">
    <location>
        <begin position="12"/>
        <end position="33"/>
    </location>
</feature>
<feature type="transmembrane region" description="Helical" evidence="6">
    <location>
        <begin position="491"/>
        <end position="511"/>
    </location>
</feature>
<dbReference type="Pfam" id="PF00482">
    <property type="entry name" value="T2SSF"/>
    <property type="match status" value="2"/>
</dbReference>
<feature type="transmembrane region" description="Helical" evidence="6">
    <location>
        <begin position="418"/>
        <end position="439"/>
    </location>
</feature>
<dbReference type="PANTHER" id="PTHR35402">
    <property type="entry name" value="INTEGRAL MEMBRANE PROTEIN-RELATED"/>
    <property type="match status" value="1"/>
</dbReference>
<keyword evidence="2" id="KW-1003">Cell membrane</keyword>
<keyword evidence="5 6" id="KW-0472">Membrane</keyword>
<dbReference type="InterPro" id="IPR018076">
    <property type="entry name" value="T2SS_GspF_dom"/>
</dbReference>
<sequence>MFLNPTVYSKFYSALFLLTLAALMPSGVVLFLALRNPLALLLVLSPFIIVLLPIMEVKVKISNRKSDTGNEFPFFMVYAATIQAAGLSLFSALDRLAEWRILPKIKREALVVKRDYMFFSHNPLAAIENVAKQHPDENVKTIFLGYTSVLRSGGDLVVYLNSKVKDGLASVIEKWRRYAESASTLGEISLSVFLMFPSLLIAMSVAFASNYSVVMMQLYGYLILPLLGGFMIFGIHFSQPKFYDSYDMNRALSIAIIAAAAFGAATFFLIQPLAYWLAATLLIFSVITGAEYLREQSEVSKVEKALPNFLRDITEMMKIGYDISQALINLSKQRQYNKVFDRLLKRVSEHLEMNMPLRRVAEKMAVRSWLCRYTFFILSEIVDTGGGTPEVLENLTGFVNSVVIEKSKAKSTTRTYSFLGYATPAFLSAVMVFMANMLLPSLGSMSFGSTPIAVLPNAATLALIADTGMMVVVLTAFVVGLLIAKIVDMSVYATYHSAIALAICFVSFTFIR</sequence>
<organism evidence="8 9">
    <name type="scientific">Methanosuratincola subterraneus</name>
    <dbReference type="NCBI Taxonomy" id="2593994"/>
    <lineage>
        <taxon>Archaea</taxon>
        <taxon>Thermoproteota</taxon>
        <taxon>Methanosuratincolia</taxon>
        <taxon>Candidatus Methanomethylicales</taxon>
        <taxon>Candidatus Methanomethylicaceae</taxon>
        <taxon>Candidatus Methanosuratincola (ex Vanwonterghem et al. 2016)</taxon>
    </lineage>
</organism>
<dbReference type="EMBL" id="RXGA01000002">
    <property type="protein sequence ID" value="RWX73598.1"/>
    <property type="molecule type" value="Genomic_DNA"/>
</dbReference>
<evidence type="ECO:0000256" key="2">
    <source>
        <dbReference type="ARBA" id="ARBA00022475"/>
    </source>
</evidence>
<feature type="domain" description="Type II secretion system protein GspF" evidence="7">
    <location>
        <begin position="80"/>
        <end position="201"/>
    </location>
</feature>
<feature type="transmembrane region" description="Helical" evidence="6">
    <location>
        <begin position="459"/>
        <end position="484"/>
    </location>
</feature>
<comment type="subcellular location">
    <subcellularLocation>
        <location evidence="1">Cell membrane</location>
        <topology evidence="1">Multi-pass membrane protein</topology>
    </subcellularLocation>
</comment>
<dbReference type="InterPro" id="IPR056569">
    <property type="entry name" value="ArlJ-like"/>
</dbReference>
<feature type="transmembrane region" description="Helical" evidence="6">
    <location>
        <begin position="75"/>
        <end position="97"/>
    </location>
</feature>
<gene>
    <name evidence="8" type="ORF">Metus_0377</name>
</gene>
<dbReference type="GO" id="GO:0005886">
    <property type="term" value="C:plasma membrane"/>
    <property type="evidence" value="ECO:0007669"/>
    <property type="project" value="UniProtKB-SubCell"/>
</dbReference>
<feature type="domain" description="Type II secretion system protein GspF" evidence="7">
    <location>
        <begin position="309"/>
        <end position="434"/>
    </location>
</feature>
<dbReference type="Proteomes" id="UP000288215">
    <property type="component" value="Unassembled WGS sequence"/>
</dbReference>
<evidence type="ECO:0000256" key="6">
    <source>
        <dbReference type="SAM" id="Phobius"/>
    </source>
</evidence>